<feature type="repeat" description="ANK" evidence="3">
    <location>
        <begin position="909"/>
        <end position="941"/>
    </location>
</feature>
<evidence type="ECO:0000313" key="5">
    <source>
        <dbReference type="EMBL" id="KAK8052430.1"/>
    </source>
</evidence>
<comment type="caution">
    <text evidence="5">The sequence shown here is derived from an EMBL/GenBank/DDBJ whole genome shotgun (WGS) entry which is preliminary data.</text>
</comment>
<gene>
    <name evidence="5" type="ORF">PG993_003815</name>
</gene>
<dbReference type="SMART" id="SM00248">
    <property type="entry name" value="ANK"/>
    <property type="match status" value="5"/>
</dbReference>
<evidence type="ECO:0000256" key="3">
    <source>
        <dbReference type="PROSITE-ProRule" id="PRU00023"/>
    </source>
</evidence>
<name>A0ABR1U2X3_9PEZI</name>
<dbReference type="Proteomes" id="UP001444661">
    <property type="component" value="Unassembled WGS sequence"/>
</dbReference>
<keyword evidence="6" id="KW-1185">Reference proteome</keyword>
<accession>A0ABR1U2X3</accession>
<evidence type="ECO:0000256" key="2">
    <source>
        <dbReference type="ARBA" id="ARBA00023043"/>
    </source>
</evidence>
<dbReference type="InterPro" id="IPR002110">
    <property type="entry name" value="Ankyrin_rpt"/>
</dbReference>
<dbReference type="PROSITE" id="PS50297">
    <property type="entry name" value="ANK_REP_REGION"/>
    <property type="match status" value="1"/>
</dbReference>
<dbReference type="Gene3D" id="1.25.40.20">
    <property type="entry name" value="Ankyrin repeat-containing domain"/>
    <property type="match status" value="2"/>
</dbReference>
<protein>
    <submittedName>
        <fullName evidence="5">Ankyrin</fullName>
    </submittedName>
</protein>
<dbReference type="Pfam" id="PF14420">
    <property type="entry name" value="Clr5"/>
    <property type="match status" value="1"/>
</dbReference>
<evidence type="ECO:0000256" key="1">
    <source>
        <dbReference type="ARBA" id="ARBA00022737"/>
    </source>
</evidence>
<evidence type="ECO:0000259" key="4">
    <source>
        <dbReference type="Pfam" id="PF14420"/>
    </source>
</evidence>
<feature type="repeat" description="ANK" evidence="3">
    <location>
        <begin position="846"/>
        <end position="878"/>
    </location>
</feature>
<keyword evidence="1" id="KW-0677">Repeat</keyword>
<dbReference type="Pfam" id="PF12796">
    <property type="entry name" value="Ank_2"/>
    <property type="match status" value="1"/>
</dbReference>
<sequence length="1025" mass="115500">MTSTLAFRCANDPKDFSLWDSHKDTFRQLFLDDGMSLAKVKAKMEVDFGFPVINIKTYEVVFREHFKFRKKLEAGQWLLVDRELDIRKRQRLDCDVYLCGKRMDPRHVSRNIRRERRESVQGKLKSTNTTDLIPLVNPPSNQDHVLETTVVDESMIQYIISNPISKEYGKLREIVPSRGLMQFLRGLWKGNTLTSEDKFLLAGALHDLVYMISDYVRPRDSRKPPIIVSQPLPRPRMFGINASIEVLEAACIHLSNNNVDSEDQYMSPVANWIAQVADPMLLQQFFRLEQPSVAAVWQGIYAYSVLTKSKAFSILVEVALRIHRGSWLRARSETALLGAILLGDEAIAERLMDSWQTSIGHTEPPKLSGALLSQSGEYSPDHLLISMEIMMRQAARHDIDPQDLNDALGSLIFKCHGWDVDTAQWILQVGVTINPAVSSWVPPSTQLLPSNWNTICGSTSFYKHQLKAFFRDNGHGKRPSCSLLMKTFVPVWGCVVAAKSGKNTLQQFMGSLHDITPRDKCQLQQLALSEVAGQGDIETTRLFLDIGVGPQVKLLPRVGNICYLDPLSQAACRGKLEMINFLLSYGIWECRHILRATKAASCAWERKYLNVGSSSLDYENQSATIALLLDVDLRGIWEEASARNAFSSQSWILDHCQNQIDLQMALSTQPCAVLHTIFPHDTLREAIRYGFSFGAIESLVTTGETVDSQRDDNGNTMLIDALLSESRDRYRVVHFLLRRGADPRINGLNITVLDATLRNIEEYPKSSYLSIGPTPGRLGIDEDRKTSFKLFRDLYELGASLNPEPSRQKPRSKPLLVPLIENGAELSLIQQVVVAGANINDRREEYITTPLASAIYWGQLEVSKWLLEQGADANVFGYQFIFYRACKMGVSFVQRLVEKGADLEPQVPHTLPPLHQAILYGNIDIIIMLLAHGVQINYPRPLYLETSDQHYAVDYAAFEGKLDILKLLVESGGRSIYPGISGFDKVFYTGYRNGHIGVLMFIEQHTGWSTSTVISSLRLRGFLGL</sequence>
<proteinExistence type="predicted"/>
<dbReference type="InterPro" id="IPR036770">
    <property type="entry name" value="Ankyrin_rpt-contain_sf"/>
</dbReference>
<reference evidence="5 6" key="1">
    <citation type="submission" date="2023-01" db="EMBL/GenBank/DDBJ databases">
        <title>Analysis of 21 Apiospora genomes using comparative genomics revels a genus with tremendous synthesis potential of carbohydrate active enzymes and secondary metabolites.</title>
        <authorList>
            <person name="Sorensen T."/>
        </authorList>
    </citation>
    <scope>NUCLEOTIDE SEQUENCE [LARGE SCALE GENOMIC DNA]</scope>
    <source>
        <strain evidence="5 6">CBS 33761</strain>
    </source>
</reference>
<evidence type="ECO:0000313" key="6">
    <source>
        <dbReference type="Proteomes" id="UP001444661"/>
    </source>
</evidence>
<keyword evidence="2 3" id="KW-0040">ANK repeat</keyword>
<dbReference type="EMBL" id="JAQQWK010000002">
    <property type="protein sequence ID" value="KAK8052430.1"/>
    <property type="molecule type" value="Genomic_DNA"/>
</dbReference>
<dbReference type="PANTHER" id="PTHR24198:SF165">
    <property type="entry name" value="ANKYRIN REPEAT-CONTAINING PROTEIN-RELATED"/>
    <property type="match status" value="1"/>
</dbReference>
<feature type="domain" description="Clr5" evidence="4">
    <location>
        <begin position="19"/>
        <end position="59"/>
    </location>
</feature>
<dbReference type="InterPro" id="IPR025676">
    <property type="entry name" value="Clr5_dom"/>
</dbReference>
<dbReference type="PROSITE" id="PS50088">
    <property type="entry name" value="ANK_REPEAT"/>
    <property type="match status" value="2"/>
</dbReference>
<dbReference type="PANTHER" id="PTHR24198">
    <property type="entry name" value="ANKYRIN REPEAT AND PROTEIN KINASE DOMAIN-CONTAINING PROTEIN"/>
    <property type="match status" value="1"/>
</dbReference>
<organism evidence="5 6">
    <name type="scientific">Apiospora rasikravindrae</name>
    <dbReference type="NCBI Taxonomy" id="990691"/>
    <lineage>
        <taxon>Eukaryota</taxon>
        <taxon>Fungi</taxon>
        <taxon>Dikarya</taxon>
        <taxon>Ascomycota</taxon>
        <taxon>Pezizomycotina</taxon>
        <taxon>Sordariomycetes</taxon>
        <taxon>Xylariomycetidae</taxon>
        <taxon>Amphisphaeriales</taxon>
        <taxon>Apiosporaceae</taxon>
        <taxon>Apiospora</taxon>
    </lineage>
</organism>
<dbReference type="SUPFAM" id="SSF48403">
    <property type="entry name" value="Ankyrin repeat"/>
    <property type="match status" value="1"/>
</dbReference>